<dbReference type="NCBIfam" id="TIGR00254">
    <property type="entry name" value="GGDEF"/>
    <property type="match status" value="1"/>
</dbReference>
<dbReference type="InterPro" id="IPR050469">
    <property type="entry name" value="Diguanylate_Cyclase"/>
</dbReference>
<dbReference type="Pfam" id="PF00990">
    <property type="entry name" value="GGDEF"/>
    <property type="match status" value="1"/>
</dbReference>
<accession>A0ABV7D125</accession>
<keyword evidence="3" id="KW-0175">Coiled coil</keyword>
<gene>
    <name evidence="5" type="ORF">ACFOKA_01195</name>
</gene>
<dbReference type="PANTHER" id="PTHR45138">
    <property type="entry name" value="REGULATORY COMPONENTS OF SENSORY TRANSDUCTION SYSTEM"/>
    <property type="match status" value="1"/>
</dbReference>
<name>A0ABV7D125_9PROT</name>
<protein>
    <recommendedName>
        <fullName evidence="1">diguanylate cyclase</fullName>
        <ecNumber evidence="1">2.7.7.65</ecNumber>
    </recommendedName>
</protein>
<sequence>MSFSDKKDDANVWAKQAFDLMDNHDIPAAPPNYEIWYNYASERYPELQRTLDQMITKNQRFEGHVNSELYNKFIGTSAETALIQKTGTQLQGQLATVLQALGVSSDQINGCNTSIRDSVSTYEKDMGPGSLQSFVQQVVMQTKLIQQSNESLQDKLERSSAEIKALQESLIQIEAEVYSDGLTGIANRKKFDAFLVTAIADAEDTGKPLCLVFADIDFFKQFNDTFGHQVGDQVLKLVAGTLHANVKGHDLAARYGGEEFALVLPDTTLEGAYRLVEKIRDVIATRTIRNRQKNIDYGQVTISLGIACYRGGEDVADLIDRADKALYTAKDQGRNRAVTEDSC</sequence>
<dbReference type="SUPFAM" id="SSF55073">
    <property type="entry name" value="Nucleotide cyclase"/>
    <property type="match status" value="1"/>
</dbReference>
<dbReference type="InterPro" id="IPR043128">
    <property type="entry name" value="Rev_trsase/Diguanyl_cyclase"/>
</dbReference>
<dbReference type="Proteomes" id="UP001595444">
    <property type="component" value="Unassembled WGS sequence"/>
</dbReference>
<evidence type="ECO:0000313" key="5">
    <source>
        <dbReference type="EMBL" id="MFC3050512.1"/>
    </source>
</evidence>
<dbReference type="EC" id="2.7.7.65" evidence="1"/>
<dbReference type="CDD" id="cd01949">
    <property type="entry name" value="GGDEF"/>
    <property type="match status" value="1"/>
</dbReference>
<dbReference type="PROSITE" id="PS50887">
    <property type="entry name" value="GGDEF"/>
    <property type="match status" value="1"/>
</dbReference>
<comment type="caution">
    <text evidence="5">The sequence shown here is derived from an EMBL/GenBank/DDBJ whole genome shotgun (WGS) entry which is preliminary data.</text>
</comment>
<keyword evidence="6" id="KW-1185">Reference proteome</keyword>
<dbReference type="EMBL" id="JBHRSL010000001">
    <property type="protein sequence ID" value="MFC3050512.1"/>
    <property type="molecule type" value="Genomic_DNA"/>
</dbReference>
<evidence type="ECO:0000256" key="2">
    <source>
        <dbReference type="ARBA" id="ARBA00034247"/>
    </source>
</evidence>
<evidence type="ECO:0000256" key="1">
    <source>
        <dbReference type="ARBA" id="ARBA00012528"/>
    </source>
</evidence>
<reference evidence="6" key="1">
    <citation type="journal article" date="2019" name="Int. J. Syst. Evol. Microbiol.">
        <title>The Global Catalogue of Microorganisms (GCM) 10K type strain sequencing project: providing services to taxonomists for standard genome sequencing and annotation.</title>
        <authorList>
            <consortium name="The Broad Institute Genomics Platform"/>
            <consortium name="The Broad Institute Genome Sequencing Center for Infectious Disease"/>
            <person name="Wu L."/>
            <person name="Ma J."/>
        </authorList>
    </citation>
    <scope>NUCLEOTIDE SEQUENCE [LARGE SCALE GENOMIC DNA]</scope>
    <source>
        <strain evidence="6">KCTC 62164</strain>
    </source>
</reference>
<organism evidence="5 6">
    <name type="scientific">Kordiimonas pumila</name>
    <dbReference type="NCBI Taxonomy" id="2161677"/>
    <lineage>
        <taxon>Bacteria</taxon>
        <taxon>Pseudomonadati</taxon>
        <taxon>Pseudomonadota</taxon>
        <taxon>Alphaproteobacteria</taxon>
        <taxon>Kordiimonadales</taxon>
        <taxon>Kordiimonadaceae</taxon>
        <taxon>Kordiimonas</taxon>
    </lineage>
</organism>
<dbReference type="InterPro" id="IPR029787">
    <property type="entry name" value="Nucleotide_cyclase"/>
</dbReference>
<comment type="catalytic activity">
    <reaction evidence="2">
        <text>2 GTP = 3',3'-c-di-GMP + 2 diphosphate</text>
        <dbReference type="Rhea" id="RHEA:24898"/>
        <dbReference type="ChEBI" id="CHEBI:33019"/>
        <dbReference type="ChEBI" id="CHEBI:37565"/>
        <dbReference type="ChEBI" id="CHEBI:58805"/>
        <dbReference type="EC" id="2.7.7.65"/>
    </reaction>
</comment>
<proteinExistence type="predicted"/>
<feature type="domain" description="GGDEF" evidence="4">
    <location>
        <begin position="207"/>
        <end position="342"/>
    </location>
</feature>
<evidence type="ECO:0000259" key="4">
    <source>
        <dbReference type="PROSITE" id="PS50887"/>
    </source>
</evidence>
<dbReference type="InterPro" id="IPR000160">
    <property type="entry name" value="GGDEF_dom"/>
</dbReference>
<evidence type="ECO:0000313" key="6">
    <source>
        <dbReference type="Proteomes" id="UP001595444"/>
    </source>
</evidence>
<dbReference type="SMART" id="SM00267">
    <property type="entry name" value="GGDEF"/>
    <property type="match status" value="1"/>
</dbReference>
<dbReference type="PANTHER" id="PTHR45138:SF9">
    <property type="entry name" value="DIGUANYLATE CYCLASE DGCM-RELATED"/>
    <property type="match status" value="1"/>
</dbReference>
<feature type="coiled-coil region" evidence="3">
    <location>
        <begin position="149"/>
        <end position="176"/>
    </location>
</feature>
<dbReference type="RefSeq" id="WP_194214892.1">
    <property type="nucleotide sequence ID" value="NZ_CP061205.1"/>
</dbReference>
<evidence type="ECO:0000256" key="3">
    <source>
        <dbReference type="SAM" id="Coils"/>
    </source>
</evidence>
<dbReference type="Gene3D" id="3.30.70.270">
    <property type="match status" value="1"/>
</dbReference>